<feature type="domain" description="MurNAc-LAA" evidence="2">
    <location>
        <begin position="69"/>
        <end position="181"/>
    </location>
</feature>
<proteinExistence type="predicted"/>
<evidence type="ECO:0000313" key="4">
    <source>
        <dbReference type="Proteomes" id="UP001595752"/>
    </source>
</evidence>
<keyword evidence="1" id="KW-0378">Hydrolase</keyword>
<dbReference type="InterPro" id="IPR050695">
    <property type="entry name" value="N-acetylmuramoyl_amidase_3"/>
</dbReference>
<organism evidence="3 4">
    <name type="scientific">Bacillus songklensis</name>
    <dbReference type="NCBI Taxonomy" id="1069116"/>
    <lineage>
        <taxon>Bacteria</taxon>
        <taxon>Bacillati</taxon>
        <taxon>Bacillota</taxon>
        <taxon>Bacilli</taxon>
        <taxon>Bacillales</taxon>
        <taxon>Bacillaceae</taxon>
        <taxon>Bacillus</taxon>
    </lineage>
</organism>
<evidence type="ECO:0000256" key="1">
    <source>
        <dbReference type="ARBA" id="ARBA00022801"/>
    </source>
</evidence>
<name>A0ABV8B9Z1_9BACI</name>
<dbReference type="SMART" id="SM00646">
    <property type="entry name" value="Ami_3"/>
    <property type="match status" value="1"/>
</dbReference>
<sequence>MSYLIALDDGHGINTPGKRTPTFSDGSVMKENEFNRRVVALLYVELKRCGFRILLVAPTGEDIPLGTRVKRANDAKADFYLSVHANAAGGMWGKAEGIETYAGKTEASKRAARILQRYLIQGTKLKDRGIKDGSWLYVAKYTNMPTVLVECGFMDNRREAELLRSEAYRQECAVELARGLCEYFSVPYVPEPAVQGIADDGKTYRLRTGTFKGITTATRFKNELERKFGWTVYIEETDA</sequence>
<dbReference type="PANTHER" id="PTHR30404:SF0">
    <property type="entry name" value="N-ACETYLMURAMOYL-L-ALANINE AMIDASE AMIC"/>
    <property type="match status" value="1"/>
</dbReference>
<dbReference type="SUPFAM" id="SSF53187">
    <property type="entry name" value="Zn-dependent exopeptidases"/>
    <property type="match status" value="1"/>
</dbReference>
<dbReference type="Pfam" id="PF01520">
    <property type="entry name" value="Amidase_3"/>
    <property type="match status" value="1"/>
</dbReference>
<accession>A0ABV8B9Z1</accession>
<evidence type="ECO:0000313" key="3">
    <source>
        <dbReference type="EMBL" id="MFC3886041.1"/>
    </source>
</evidence>
<dbReference type="InterPro" id="IPR002508">
    <property type="entry name" value="MurNAc-LAA_cat"/>
</dbReference>
<dbReference type="CDD" id="cd02696">
    <property type="entry name" value="MurNAc-LAA"/>
    <property type="match status" value="1"/>
</dbReference>
<dbReference type="EMBL" id="JBHRZT010000072">
    <property type="protein sequence ID" value="MFC3886041.1"/>
    <property type="molecule type" value="Genomic_DNA"/>
</dbReference>
<gene>
    <name evidence="3" type="ORF">ACFOU2_22200</name>
</gene>
<dbReference type="RefSeq" id="WP_377918410.1">
    <property type="nucleotide sequence ID" value="NZ_JBHRZT010000072.1"/>
</dbReference>
<dbReference type="Proteomes" id="UP001595752">
    <property type="component" value="Unassembled WGS sequence"/>
</dbReference>
<reference evidence="4" key="1">
    <citation type="journal article" date="2019" name="Int. J. Syst. Evol. Microbiol.">
        <title>The Global Catalogue of Microorganisms (GCM) 10K type strain sequencing project: providing services to taxonomists for standard genome sequencing and annotation.</title>
        <authorList>
            <consortium name="The Broad Institute Genomics Platform"/>
            <consortium name="The Broad Institute Genome Sequencing Center for Infectious Disease"/>
            <person name="Wu L."/>
            <person name="Ma J."/>
        </authorList>
    </citation>
    <scope>NUCLEOTIDE SEQUENCE [LARGE SCALE GENOMIC DNA]</scope>
    <source>
        <strain evidence="4">CCUG 61889</strain>
    </source>
</reference>
<dbReference type="PANTHER" id="PTHR30404">
    <property type="entry name" value="N-ACETYLMURAMOYL-L-ALANINE AMIDASE"/>
    <property type="match status" value="1"/>
</dbReference>
<evidence type="ECO:0000259" key="2">
    <source>
        <dbReference type="SMART" id="SM00646"/>
    </source>
</evidence>
<protein>
    <submittedName>
        <fullName evidence="3">N-acetylmuramoyl-L-alanine amidase</fullName>
    </submittedName>
</protein>
<comment type="caution">
    <text evidence="3">The sequence shown here is derived from an EMBL/GenBank/DDBJ whole genome shotgun (WGS) entry which is preliminary data.</text>
</comment>
<keyword evidence="4" id="KW-1185">Reference proteome</keyword>
<dbReference type="Gene3D" id="3.40.630.40">
    <property type="entry name" value="Zn-dependent exopeptidases"/>
    <property type="match status" value="1"/>
</dbReference>